<evidence type="ECO:0000313" key="2">
    <source>
        <dbReference type="Proteomes" id="UP000183832"/>
    </source>
</evidence>
<gene>
    <name evidence="1" type="ORF">CLUMA_CG016678</name>
</gene>
<proteinExistence type="predicted"/>
<organism evidence="1 2">
    <name type="scientific">Clunio marinus</name>
    <dbReference type="NCBI Taxonomy" id="568069"/>
    <lineage>
        <taxon>Eukaryota</taxon>
        <taxon>Metazoa</taxon>
        <taxon>Ecdysozoa</taxon>
        <taxon>Arthropoda</taxon>
        <taxon>Hexapoda</taxon>
        <taxon>Insecta</taxon>
        <taxon>Pterygota</taxon>
        <taxon>Neoptera</taxon>
        <taxon>Endopterygota</taxon>
        <taxon>Diptera</taxon>
        <taxon>Nematocera</taxon>
        <taxon>Chironomoidea</taxon>
        <taxon>Chironomidae</taxon>
        <taxon>Clunio</taxon>
    </lineage>
</organism>
<reference evidence="1 2" key="1">
    <citation type="submission" date="2015-04" db="EMBL/GenBank/DDBJ databases">
        <authorList>
            <person name="Syromyatnikov M.Y."/>
            <person name="Popov V.N."/>
        </authorList>
    </citation>
    <scope>NUCLEOTIDE SEQUENCE [LARGE SCALE GENOMIC DNA]</scope>
</reference>
<sequence length="101" mass="11862">MEFSLDFPRILIIIVMMMTSDDLSLVRVRTAVNKQRDMKSTAGDSCISFKSIFMRRSFFYNKVFLQVNDYEPVELASQSQLHSRMNRQRFAVFTRSFIGFA</sequence>
<dbReference type="AlphaFoldDB" id="A0A1J1IVG2"/>
<accession>A0A1J1IVG2</accession>
<dbReference type="Proteomes" id="UP000183832">
    <property type="component" value="Unassembled WGS sequence"/>
</dbReference>
<name>A0A1J1IVG2_9DIPT</name>
<protein>
    <submittedName>
        <fullName evidence="1">CLUMA_CG016678, isoform A</fullName>
    </submittedName>
</protein>
<keyword evidence="2" id="KW-1185">Reference proteome</keyword>
<dbReference type="EMBL" id="CVRI01000059">
    <property type="protein sequence ID" value="CRL03572.1"/>
    <property type="molecule type" value="Genomic_DNA"/>
</dbReference>
<evidence type="ECO:0000313" key="1">
    <source>
        <dbReference type="EMBL" id="CRL03572.1"/>
    </source>
</evidence>